<dbReference type="EMBL" id="CAIIXF020000008">
    <property type="protein sequence ID" value="CAH1792782.1"/>
    <property type="molecule type" value="Genomic_DNA"/>
</dbReference>
<protein>
    <submittedName>
        <fullName evidence="1">Uncharacterized protein</fullName>
    </submittedName>
</protein>
<keyword evidence="2" id="KW-1185">Reference proteome</keyword>
<dbReference type="AlphaFoldDB" id="A0A8S4PHU8"/>
<accession>A0A8S4PHU8</accession>
<reference evidence="1" key="1">
    <citation type="submission" date="2022-03" db="EMBL/GenBank/DDBJ databases">
        <authorList>
            <person name="Martin C."/>
        </authorList>
    </citation>
    <scope>NUCLEOTIDE SEQUENCE</scope>
</reference>
<gene>
    <name evidence="1" type="ORF">OFUS_LOCUS17712</name>
</gene>
<feature type="non-terminal residue" evidence="1">
    <location>
        <position position="103"/>
    </location>
</feature>
<organism evidence="1 2">
    <name type="scientific">Owenia fusiformis</name>
    <name type="common">Polychaete worm</name>
    <dbReference type="NCBI Taxonomy" id="6347"/>
    <lineage>
        <taxon>Eukaryota</taxon>
        <taxon>Metazoa</taxon>
        <taxon>Spiralia</taxon>
        <taxon>Lophotrochozoa</taxon>
        <taxon>Annelida</taxon>
        <taxon>Polychaeta</taxon>
        <taxon>Sedentaria</taxon>
        <taxon>Canalipalpata</taxon>
        <taxon>Sabellida</taxon>
        <taxon>Oweniida</taxon>
        <taxon>Oweniidae</taxon>
        <taxon>Owenia</taxon>
    </lineage>
</organism>
<sequence>MNASSLLPQDITGPLYAAGSNSWILMDNITISSYTNTGDESCRKLNLSGMTSDSFNGLYENKDQKVGNRPSYKHFNESYKLYYREEYGQWVIGHDTIQSTFYA</sequence>
<dbReference type="Proteomes" id="UP000749559">
    <property type="component" value="Unassembled WGS sequence"/>
</dbReference>
<name>A0A8S4PHU8_OWEFU</name>
<proteinExistence type="predicted"/>
<evidence type="ECO:0000313" key="1">
    <source>
        <dbReference type="EMBL" id="CAH1792782.1"/>
    </source>
</evidence>
<evidence type="ECO:0000313" key="2">
    <source>
        <dbReference type="Proteomes" id="UP000749559"/>
    </source>
</evidence>
<comment type="caution">
    <text evidence="1">The sequence shown here is derived from an EMBL/GenBank/DDBJ whole genome shotgun (WGS) entry which is preliminary data.</text>
</comment>